<dbReference type="GO" id="GO:0003713">
    <property type="term" value="F:transcription coactivator activity"/>
    <property type="evidence" value="ECO:0007669"/>
    <property type="project" value="TreeGrafter"/>
</dbReference>
<feature type="compositionally biased region" description="Basic and acidic residues" evidence="5">
    <location>
        <begin position="130"/>
        <end position="144"/>
    </location>
</feature>
<keyword evidence="2" id="KW-0805">Transcription regulation</keyword>
<evidence type="ECO:0000313" key="8">
    <source>
        <dbReference type="Proteomes" id="UP001187531"/>
    </source>
</evidence>
<dbReference type="PANTHER" id="PTHR48068">
    <property type="entry name" value="TAF9 RNA POLYMERASE II, TATA BOX-BINDING PROTEIN (TBP)-ASSOCIATED FACTOR"/>
    <property type="match status" value="1"/>
</dbReference>
<dbReference type="PANTHER" id="PTHR48068:SF4">
    <property type="entry name" value="TATA-BOX BINDING PROTEIN ASSOCIATED FACTOR 9"/>
    <property type="match status" value="1"/>
</dbReference>
<feature type="compositionally biased region" description="Polar residues" evidence="5">
    <location>
        <begin position="353"/>
        <end position="363"/>
    </location>
</feature>
<gene>
    <name evidence="7" type="ORF">QYM36_014934</name>
</gene>
<dbReference type="InterPro" id="IPR000008">
    <property type="entry name" value="C2_dom"/>
</dbReference>
<evidence type="ECO:0000259" key="6">
    <source>
        <dbReference type="SMART" id="SM00239"/>
    </source>
</evidence>
<feature type="compositionally biased region" description="Basic and acidic residues" evidence="5">
    <location>
        <begin position="274"/>
        <end position="316"/>
    </location>
</feature>
<dbReference type="GO" id="GO:0051123">
    <property type="term" value="P:RNA polymerase II preinitiation complex assembly"/>
    <property type="evidence" value="ECO:0007669"/>
    <property type="project" value="TreeGrafter"/>
</dbReference>
<dbReference type="InterPro" id="IPR003162">
    <property type="entry name" value="TFIID-31"/>
</dbReference>
<dbReference type="GO" id="GO:0005669">
    <property type="term" value="C:transcription factor TFIID complex"/>
    <property type="evidence" value="ECO:0007669"/>
    <property type="project" value="TreeGrafter"/>
</dbReference>
<dbReference type="EMBL" id="JAVRJZ010000019">
    <property type="protein sequence ID" value="KAK2707072.1"/>
    <property type="molecule type" value="Genomic_DNA"/>
</dbReference>
<feature type="region of interest" description="Disordered" evidence="5">
    <location>
        <begin position="130"/>
        <end position="191"/>
    </location>
</feature>
<feature type="compositionally biased region" description="Basic and acidic residues" evidence="5">
    <location>
        <begin position="204"/>
        <end position="258"/>
    </location>
</feature>
<feature type="compositionally biased region" description="Basic and acidic residues" evidence="5">
    <location>
        <begin position="156"/>
        <end position="190"/>
    </location>
</feature>
<name>A0AA88HKI1_ARTSF</name>
<dbReference type="Proteomes" id="UP001187531">
    <property type="component" value="Unassembled WGS sequence"/>
</dbReference>
<keyword evidence="3" id="KW-0804">Transcription</keyword>
<dbReference type="GO" id="GO:0000124">
    <property type="term" value="C:SAGA complex"/>
    <property type="evidence" value="ECO:0007669"/>
    <property type="project" value="TreeGrafter"/>
</dbReference>
<feature type="region of interest" description="Disordered" evidence="5">
    <location>
        <begin position="353"/>
        <end position="392"/>
    </location>
</feature>
<evidence type="ECO:0000256" key="2">
    <source>
        <dbReference type="ARBA" id="ARBA00023015"/>
    </source>
</evidence>
<feature type="domain" description="C2" evidence="6">
    <location>
        <begin position="14"/>
        <end position="101"/>
    </location>
</feature>
<evidence type="ECO:0000313" key="7">
    <source>
        <dbReference type="EMBL" id="KAK2707072.1"/>
    </source>
</evidence>
<evidence type="ECO:0000256" key="1">
    <source>
        <dbReference type="ARBA" id="ARBA00004123"/>
    </source>
</evidence>
<dbReference type="SUPFAM" id="SSF49562">
    <property type="entry name" value="C2 domain (Calcium/lipid-binding domain, CaLB)"/>
    <property type="match status" value="1"/>
</dbReference>
<sequence>MRKIRDDKIIIAMSVMIKIMRAELKKLRPKNAYIEVHKNNIQVGETGLDSRGPTPFWNRNFLIDFKEEDRIKLILKDKNKKIGECTIEMDDIRKVHPTIRFNKDLISADGECPGQLVVETILRILYSKENKEDHKPNEKNDAKEQQSAGSEYNKPIADKKGTEQSERIEDKQNDKNVKEAGENYIVREDPIEQDESVIKMSETRFKQQTEKSAEEFQSIKREYNKPVADKKGTEQSERIEDKQNDKNVKEAGENHIVTEDPIEQDESVVNMSETRFKQQTEKSAEEFQSTKREYNKPATDEKRTEPKQSKTIEDKQIVENLKEAGKNYIVREDTIEQDKSVVNISETTFKQLNSAEECQSTESECNKTAGDKKGSEPEQSETIEDKQNGKHLKEEGENYVVSEDPVLATKQKSCSYSNNANKKNIDFEDVKLAVALHLEKKFSTPPPREVLMDIARTKNALPLPPVKATSPKRVLPLQSFYLYISYSLRKIPEKILRT</sequence>
<evidence type="ECO:0000256" key="5">
    <source>
        <dbReference type="SAM" id="MobiDB-lite"/>
    </source>
</evidence>
<evidence type="ECO:0000256" key="3">
    <source>
        <dbReference type="ARBA" id="ARBA00023163"/>
    </source>
</evidence>
<keyword evidence="4" id="KW-0539">Nucleus</keyword>
<reference evidence="7" key="1">
    <citation type="submission" date="2023-07" db="EMBL/GenBank/DDBJ databases">
        <title>Chromosome-level genome assembly of Artemia franciscana.</title>
        <authorList>
            <person name="Jo E."/>
        </authorList>
    </citation>
    <scope>NUCLEOTIDE SEQUENCE</scope>
    <source>
        <tissue evidence="7">Whole body</tissue>
    </source>
</reference>
<dbReference type="AlphaFoldDB" id="A0AA88HKI1"/>
<comment type="caution">
    <text evidence="7">The sequence shown here is derived from an EMBL/GenBank/DDBJ whole genome shotgun (WGS) entry which is preliminary data.</text>
</comment>
<evidence type="ECO:0000256" key="4">
    <source>
        <dbReference type="ARBA" id="ARBA00023242"/>
    </source>
</evidence>
<dbReference type="InterPro" id="IPR051431">
    <property type="entry name" value="TFIID_subunit_9"/>
</dbReference>
<dbReference type="Pfam" id="PF02291">
    <property type="entry name" value="TFIID-31kDa"/>
    <property type="match status" value="1"/>
</dbReference>
<accession>A0AA88HKI1</accession>
<keyword evidence="8" id="KW-1185">Reference proteome</keyword>
<feature type="compositionally biased region" description="Basic and acidic residues" evidence="5">
    <location>
        <begin position="383"/>
        <end position="392"/>
    </location>
</feature>
<organism evidence="7 8">
    <name type="scientific">Artemia franciscana</name>
    <name type="common">Brine shrimp</name>
    <name type="synonym">Artemia sanfranciscana</name>
    <dbReference type="NCBI Taxonomy" id="6661"/>
    <lineage>
        <taxon>Eukaryota</taxon>
        <taxon>Metazoa</taxon>
        <taxon>Ecdysozoa</taxon>
        <taxon>Arthropoda</taxon>
        <taxon>Crustacea</taxon>
        <taxon>Branchiopoda</taxon>
        <taxon>Anostraca</taxon>
        <taxon>Artemiidae</taxon>
        <taxon>Artemia</taxon>
    </lineage>
</organism>
<protein>
    <recommendedName>
        <fullName evidence="6">C2 domain-containing protein</fullName>
    </recommendedName>
</protein>
<dbReference type="SMART" id="SM00239">
    <property type="entry name" value="C2"/>
    <property type="match status" value="1"/>
</dbReference>
<dbReference type="InterPro" id="IPR035892">
    <property type="entry name" value="C2_domain_sf"/>
</dbReference>
<dbReference type="CDD" id="cd00030">
    <property type="entry name" value="C2"/>
    <property type="match status" value="1"/>
</dbReference>
<proteinExistence type="predicted"/>
<comment type="subcellular location">
    <subcellularLocation>
        <location evidence="1">Nucleus</location>
    </subcellularLocation>
</comment>
<feature type="region of interest" description="Disordered" evidence="5">
    <location>
        <begin position="204"/>
        <end position="316"/>
    </location>
</feature>
<dbReference type="GO" id="GO:0016251">
    <property type="term" value="F:RNA polymerase II general transcription initiation factor activity"/>
    <property type="evidence" value="ECO:0007669"/>
    <property type="project" value="TreeGrafter"/>
</dbReference>